<evidence type="ECO:0000256" key="8">
    <source>
        <dbReference type="SAM" id="Phobius"/>
    </source>
</evidence>
<keyword evidence="8" id="KW-0472">Membrane</keyword>
<keyword evidence="3" id="KW-0328">Glycosyltransferase</keyword>
<dbReference type="Proteomes" id="UP000824890">
    <property type="component" value="Unassembled WGS sequence"/>
</dbReference>
<evidence type="ECO:0000256" key="7">
    <source>
        <dbReference type="ARBA" id="ARBA00023316"/>
    </source>
</evidence>
<evidence type="ECO:0000256" key="6">
    <source>
        <dbReference type="ARBA" id="ARBA00023180"/>
    </source>
</evidence>
<comment type="subcellular location">
    <subcellularLocation>
        <location evidence="1">Golgi apparatus</location>
    </subcellularLocation>
</comment>
<keyword evidence="6" id="KW-0325">Glycoprotein</keyword>
<protein>
    <recommendedName>
        <fullName evidence="11">Fucosyltransferase</fullName>
    </recommendedName>
</protein>
<evidence type="ECO:0000256" key="5">
    <source>
        <dbReference type="ARBA" id="ARBA00023034"/>
    </source>
</evidence>
<dbReference type="PANTHER" id="PTHR31889">
    <property type="entry name" value="FUCOSYLTRANSFERASE 2-RELATED"/>
    <property type="match status" value="1"/>
</dbReference>
<evidence type="ECO:0000256" key="4">
    <source>
        <dbReference type="ARBA" id="ARBA00022679"/>
    </source>
</evidence>
<evidence type="ECO:0000313" key="10">
    <source>
        <dbReference type="Proteomes" id="UP000824890"/>
    </source>
</evidence>
<reference evidence="9 10" key="1">
    <citation type="submission" date="2021-05" db="EMBL/GenBank/DDBJ databases">
        <title>Genome Assembly of Synthetic Allotetraploid Brassica napus Reveals Homoeologous Exchanges between Subgenomes.</title>
        <authorList>
            <person name="Davis J.T."/>
        </authorList>
    </citation>
    <scope>NUCLEOTIDE SEQUENCE [LARGE SCALE GENOMIC DNA]</scope>
    <source>
        <strain evidence="10">cv. Da-Ae</strain>
        <tissue evidence="9">Seedling</tissue>
    </source>
</reference>
<keyword evidence="8" id="KW-0812">Transmembrane</keyword>
<evidence type="ECO:0000256" key="3">
    <source>
        <dbReference type="ARBA" id="ARBA00022676"/>
    </source>
</evidence>
<accession>A0ABQ8C883</accession>
<dbReference type="InterPro" id="IPR004938">
    <property type="entry name" value="XG_FTase"/>
</dbReference>
<evidence type="ECO:0000313" key="9">
    <source>
        <dbReference type="EMBL" id="KAH0913218.1"/>
    </source>
</evidence>
<keyword evidence="10" id="KW-1185">Reference proteome</keyword>
<evidence type="ECO:0000256" key="1">
    <source>
        <dbReference type="ARBA" id="ARBA00004555"/>
    </source>
</evidence>
<dbReference type="EMBL" id="JAGKQM010000009">
    <property type="protein sequence ID" value="KAH0913218.1"/>
    <property type="molecule type" value="Genomic_DNA"/>
</dbReference>
<dbReference type="Gene3D" id="3.40.50.11340">
    <property type="match status" value="3"/>
</dbReference>
<keyword evidence="7" id="KW-0961">Cell wall biogenesis/degradation</keyword>
<comment type="caution">
    <text evidence="9">The sequence shown here is derived from an EMBL/GenBank/DDBJ whole genome shotgun (WGS) entry which is preliminary data.</text>
</comment>
<keyword evidence="8" id="KW-1133">Transmembrane helix</keyword>
<dbReference type="Pfam" id="PF03254">
    <property type="entry name" value="XG_FTase"/>
    <property type="match status" value="7"/>
</dbReference>
<proteinExistence type="inferred from homology"/>
<keyword evidence="4" id="KW-0808">Transferase</keyword>
<sequence>MKSSWGLSIKMKFMITVFACLVLWSVMLVSFSDLFTHQLLSAIVNVDSKEAKDKLLRWILTADFDEDSCLSRHQSSLYRKPSPHKPSEYLISKLRSYEVLHRRCGPGTRAYKEATKNLIGHDDENYANRSVGECRYIVWVASFGLGNRILTLASVFLHALLTDRVVLVDQSKDISDLFCEPFPGTSWLLPHDFPLMGQIGRYNMGYSRCYGTMLRNHAINSTSVPPHLYLHILHDSRDVDKMFFCPMDQTLIDKVPWLIVKANVYFVPSLWFNPNFQTELIKLFPNKETVFYHLAGYLFHPTNQVWGMVTRSYDAYLSRADQTLGIQVRVFTRRAGYVQHVMDQIVACTQREKLLPELATPVINASRSKKLNAVLVTSLNPEYSNNLKNMYWERPTSTGDLVQVYQPSGERFQQTDKKLHDQKALAEIYLLSLTDNIVTSAGSTFGYVAHSLGGLKPWLLYRPFRGRAPDPPCVLAVSMEPCYITSPSHGCENKKRIDLATVFPFVRHCEDTRHDGEPSSLYRKPSPYNPSQYLISKLRSYEMLHKRPGPGRDAYKREYKGSLVMATRIIQAELMDITEEKKSYPCPTEWLFGVDIIPLRRRGIEFFWFDGKLGQKSEEKVLKDSMKPSQNSSASVSETWSRTESNRIFTRLLNGTISLQPYLHGCGSHCLHNAKKIDKSLRLRKKVKPTQGCELKNNKMPEPKVPVRFDLDDHEQEPKEKSLEEREGLKTVEWEVEVTYYQRSIQPTTYDQFIKISSDVLKTLGLKMKFMITFIFTSVLIGSIFLLSSPNNFNDQLLYATINGSKESKTPQDKLLGGLLTPDFDERSCVSRYYKSSLYRKPSPYKPSEYLISKLRSYEKLHKRCGPGTQAYKEATKNLIGHNDKNYANETVGECKYIVWVAVYGLGNRILTLASVFLYALLTDRVVLVDQSKDINDLFCEPFPGTSWLLPRDFPLTRQIDGYNKGYSRCYGTMLNNHAISTNSTPPHLYLHILHDSRDEDKMFFCPKDQTLIDKVPWLIVKANVYFVPSLWFNPAFQTELVKLFPRKEAVFHLLAKYIYHPTNEVWGMITSYYKAHLARADERLGIQIRVFSGGAGYLKNVMDQVLSCTQREKLLPQVAGTQEVNVTQSQKVKAVLVTSLYPEYSDRLRNMFSKKDSSRGEVIKVYQPSGERYQQTDKKIHDQKALTEMYLLSLTDNVVTSARSTFGYVAHSLGGLKPWLLYQPRDASVPDPPCVRSTSIEPCHLTSPSHGCDADWGTDSGKMKLTTVVTCLLLSSLMLLSLFTFNHQPLDATIKGQTNSRKPRDELLGGLLTKEFDEESCLSRYHSSLYRKPSPYKPSQYLLSKLRIYEMLHKRCGPGTKAYKEAIKILGHYQNVSRSVGECRYIVWIAVYGLGNRILTLSSLFLYALLTGRIILLDQRTDIRSLFCEPFPDQNLIRQVPWLVFNANLYFIPSLWLIPSYQTELSKLFPQKDTVFHHLGRYLFHPTNQVWGMITRSYNTYLSRADETLGIQVRVLTKPAGYFQHVMNQILACTKRESLLPEVAATESKVTNTSTRPKLISVLVTSLYPEYSENLRTMYWEGPSSTGDMVQVYQPSQEVYQQTDKRLHDQKALAEIYLLSLTDKLVTSNSSTFGYVAQGLGGLRPWILYKPKNQTAPCVKAISMEPCFLRAAIYGCQAKTVKITRFVTPCEDRLTGLKLVDFANERTMPFIISGMMKLTIGITTCLLLLCLVILQESSNIFNLHKTCLSRYQSYLYRKTSPYKPSQHLISKLRRYEMLHKRCGPGTEAYKSATEKLGHNHVSNSGDECRVRVRKQDDLYVPSQLYLYLFHDYGDHDQMFFCEDNQMIIGKVPWLVAKSNQYFVPSLWLIPSFQTKLIKLFPEKDTVFHHLSRYLLHPTNQVWGMVTRSYIAYLSRADERLGIQIVACTQREKLLPEVDTHEKVTTTEKPSKLKAVLPSQEAYQQSDKKLHNKKTLAEMILLSMTDEVMISASSTFGYVAQGMGGLKSWILYEPVNHTVPDPPCGRAISMEPCFHVPPVYGCNGKTGTNTGNMVPFVRHCEDRILGIKLVQDTS</sequence>
<feature type="transmembrane region" description="Helical" evidence="8">
    <location>
        <begin position="770"/>
        <end position="788"/>
    </location>
</feature>
<organism evidence="9 10">
    <name type="scientific">Brassica napus</name>
    <name type="common">Rape</name>
    <dbReference type="NCBI Taxonomy" id="3708"/>
    <lineage>
        <taxon>Eukaryota</taxon>
        <taxon>Viridiplantae</taxon>
        <taxon>Streptophyta</taxon>
        <taxon>Embryophyta</taxon>
        <taxon>Tracheophyta</taxon>
        <taxon>Spermatophyta</taxon>
        <taxon>Magnoliopsida</taxon>
        <taxon>eudicotyledons</taxon>
        <taxon>Gunneridae</taxon>
        <taxon>Pentapetalae</taxon>
        <taxon>rosids</taxon>
        <taxon>malvids</taxon>
        <taxon>Brassicales</taxon>
        <taxon>Brassicaceae</taxon>
        <taxon>Brassiceae</taxon>
        <taxon>Brassica</taxon>
    </lineage>
</organism>
<feature type="transmembrane region" description="Helical" evidence="8">
    <location>
        <begin position="897"/>
        <end position="922"/>
    </location>
</feature>
<evidence type="ECO:0000256" key="2">
    <source>
        <dbReference type="ARBA" id="ARBA00010481"/>
    </source>
</evidence>
<comment type="similarity">
    <text evidence="2">Belongs to the glycosyltransferase 37 family.</text>
</comment>
<gene>
    <name evidence="9" type="ORF">HID58_036539</name>
</gene>
<keyword evidence="5" id="KW-0333">Golgi apparatus</keyword>
<evidence type="ECO:0008006" key="11">
    <source>
        <dbReference type="Google" id="ProtNLM"/>
    </source>
</evidence>
<name>A0ABQ8C883_BRANA</name>
<dbReference type="PANTHER" id="PTHR31889:SF69">
    <property type="entry name" value="FUCOSYLTRANSFERASE"/>
    <property type="match status" value="1"/>
</dbReference>